<dbReference type="Pfam" id="PF08725">
    <property type="entry name" value="Integrin_b_cyt"/>
    <property type="match status" value="1"/>
</dbReference>
<reference evidence="2" key="1">
    <citation type="submission" date="2022-11" db="EMBL/GenBank/DDBJ databases">
        <title>Centuries of genome instability and evolution in soft-shell clam transmissible cancer (bioRxiv).</title>
        <authorList>
            <person name="Hart S.F.M."/>
            <person name="Yonemitsu M.A."/>
            <person name="Giersch R.M."/>
            <person name="Beal B.F."/>
            <person name="Arriagada G."/>
            <person name="Davis B.W."/>
            <person name="Ostrander E.A."/>
            <person name="Goff S.P."/>
            <person name="Metzger M.J."/>
        </authorList>
    </citation>
    <scope>NUCLEOTIDE SEQUENCE</scope>
    <source>
        <strain evidence="2">MELC-2E11</strain>
        <tissue evidence="2">Siphon/mantle</tissue>
    </source>
</reference>
<evidence type="ECO:0000313" key="2">
    <source>
        <dbReference type="EMBL" id="WAQ93859.1"/>
    </source>
</evidence>
<proteinExistence type="predicted"/>
<evidence type="ECO:0000259" key="1">
    <source>
        <dbReference type="SMART" id="SM01241"/>
    </source>
</evidence>
<organism evidence="2 3">
    <name type="scientific">Mya arenaria</name>
    <name type="common">Soft-shell clam</name>
    <dbReference type="NCBI Taxonomy" id="6604"/>
    <lineage>
        <taxon>Eukaryota</taxon>
        <taxon>Metazoa</taxon>
        <taxon>Spiralia</taxon>
        <taxon>Lophotrochozoa</taxon>
        <taxon>Mollusca</taxon>
        <taxon>Bivalvia</taxon>
        <taxon>Autobranchia</taxon>
        <taxon>Heteroconchia</taxon>
        <taxon>Euheterodonta</taxon>
        <taxon>Imparidentia</taxon>
        <taxon>Neoheterodontei</taxon>
        <taxon>Myida</taxon>
        <taxon>Myoidea</taxon>
        <taxon>Myidae</taxon>
        <taxon>Mya</taxon>
    </lineage>
</organism>
<sequence>MFPLFIRSWTKKNVPKVTGPTNAGFVSVDRDEAASSVNGQWYKSLRGPRECVKCIVENEKQTAMINETAIPLACQSSCPNLLVTMVNKFNDPDPCGFIVSKKCIRNYLVECSNDTVRLNIANQRENEKQINETAIPLACQSSCPNLLVTMVNKFNDPDPCGFIESKECIRNYLVECSNDTVWLNIANQRVCTYPSDALLIVLPILACILGDLDFFYDKIEYPRFEYETQHGILNTEDNPIYRTPVTTNQNPVYKGGATD</sequence>
<accession>A0ABY7DBV1</accession>
<keyword evidence="3" id="KW-1185">Reference proteome</keyword>
<dbReference type="Proteomes" id="UP001164746">
    <property type="component" value="Chromosome 1"/>
</dbReference>
<dbReference type="SMART" id="SM01241">
    <property type="entry name" value="Integrin_b_cyt"/>
    <property type="match status" value="1"/>
</dbReference>
<feature type="domain" description="Integrin beta subunit cytoplasmic" evidence="1">
    <location>
        <begin position="215"/>
        <end position="256"/>
    </location>
</feature>
<evidence type="ECO:0000313" key="3">
    <source>
        <dbReference type="Proteomes" id="UP001164746"/>
    </source>
</evidence>
<dbReference type="Gene3D" id="1.20.5.630">
    <property type="entry name" value="Integrin beta subunit, cytoplasmic domain"/>
    <property type="match status" value="1"/>
</dbReference>
<dbReference type="EMBL" id="CP111012">
    <property type="protein sequence ID" value="WAQ93859.1"/>
    <property type="molecule type" value="Genomic_DNA"/>
</dbReference>
<protein>
    <recommendedName>
        <fullName evidence="1">Integrin beta subunit cytoplasmic domain-containing protein</fullName>
    </recommendedName>
</protein>
<name>A0ABY7DBV1_MYAAR</name>
<gene>
    <name evidence="2" type="ORF">MAR_006330</name>
</gene>
<dbReference type="InterPro" id="IPR014836">
    <property type="entry name" value="Integrin_bsu_cyt_dom"/>
</dbReference>